<reference evidence="1 2" key="1">
    <citation type="journal article" date="2023" name="Life. Sci Alliance">
        <title>Evolutionary insights into 3D genome organization and epigenetic landscape of Vigna mungo.</title>
        <authorList>
            <person name="Junaid A."/>
            <person name="Singh B."/>
            <person name="Bhatia S."/>
        </authorList>
    </citation>
    <scope>NUCLEOTIDE SEQUENCE [LARGE SCALE GENOMIC DNA]</scope>
    <source>
        <strain evidence="1">Urdbean</strain>
    </source>
</reference>
<evidence type="ECO:0000313" key="2">
    <source>
        <dbReference type="Proteomes" id="UP001374535"/>
    </source>
</evidence>
<protein>
    <submittedName>
        <fullName evidence="1">Uncharacterized protein</fullName>
    </submittedName>
</protein>
<proteinExistence type="predicted"/>
<dbReference type="EMBL" id="CP144700">
    <property type="protein sequence ID" value="WVZ22684.1"/>
    <property type="molecule type" value="Genomic_DNA"/>
</dbReference>
<dbReference type="Proteomes" id="UP001374535">
    <property type="component" value="Chromosome 1"/>
</dbReference>
<dbReference type="AlphaFoldDB" id="A0AAQ3SBL3"/>
<name>A0AAQ3SBL3_VIGMU</name>
<keyword evidence="2" id="KW-1185">Reference proteome</keyword>
<sequence>IFKSFNFGKHLKTDFGKIISNFAQSNIFSFSRFGKVKLFFEVSLSQPPSMERRLDPSSSMICFNSMHSLMVTFFNSGKHLTTDFGKITSNLSHFHIFNLVRCWRVSELLGPTQIWF</sequence>
<gene>
    <name evidence="1" type="ORF">V8G54_001228</name>
</gene>
<accession>A0AAQ3SBL3</accession>
<organism evidence="1 2">
    <name type="scientific">Vigna mungo</name>
    <name type="common">Black gram</name>
    <name type="synonym">Phaseolus mungo</name>
    <dbReference type="NCBI Taxonomy" id="3915"/>
    <lineage>
        <taxon>Eukaryota</taxon>
        <taxon>Viridiplantae</taxon>
        <taxon>Streptophyta</taxon>
        <taxon>Embryophyta</taxon>
        <taxon>Tracheophyta</taxon>
        <taxon>Spermatophyta</taxon>
        <taxon>Magnoliopsida</taxon>
        <taxon>eudicotyledons</taxon>
        <taxon>Gunneridae</taxon>
        <taxon>Pentapetalae</taxon>
        <taxon>rosids</taxon>
        <taxon>fabids</taxon>
        <taxon>Fabales</taxon>
        <taxon>Fabaceae</taxon>
        <taxon>Papilionoideae</taxon>
        <taxon>50 kb inversion clade</taxon>
        <taxon>NPAAA clade</taxon>
        <taxon>indigoferoid/millettioid clade</taxon>
        <taxon>Phaseoleae</taxon>
        <taxon>Vigna</taxon>
    </lineage>
</organism>
<evidence type="ECO:0000313" key="1">
    <source>
        <dbReference type="EMBL" id="WVZ22684.1"/>
    </source>
</evidence>
<feature type="non-terminal residue" evidence="1">
    <location>
        <position position="116"/>
    </location>
</feature>